<evidence type="ECO:0000313" key="2">
    <source>
        <dbReference type="EMBL" id="ERN03403.1"/>
    </source>
</evidence>
<organism evidence="2 3">
    <name type="scientific">Amborella trichopoda</name>
    <dbReference type="NCBI Taxonomy" id="13333"/>
    <lineage>
        <taxon>Eukaryota</taxon>
        <taxon>Viridiplantae</taxon>
        <taxon>Streptophyta</taxon>
        <taxon>Embryophyta</taxon>
        <taxon>Tracheophyta</taxon>
        <taxon>Spermatophyta</taxon>
        <taxon>Magnoliopsida</taxon>
        <taxon>Amborellales</taxon>
        <taxon>Amborellaceae</taxon>
        <taxon>Amborella</taxon>
    </lineage>
</organism>
<dbReference type="Pfam" id="PF12584">
    <property type="entry name" value="TRAPPC10"/>
    <property type="match status" value="1"/>
</dbReference>
<evidence type="ECO:0000259" key="1">
    <source>
        <dbReference type="Pfam" id="PF12584"/>
    </source>
</evidence>
<dbReference type="InterPro" id="IPR022233">
    <property type="entry name" value="TRAPPC10/Trs130_C"/>
</dbReference>
<dbReference type="EMBL" id="KI394358">
    <property type="protein sequence ID" value="ERN03403.1"/>
    <property type="molecule type" value="Genomic_DNA"/>
</dbReference>
<keyword evidence="3" id="KW-1185">Reference proteome</keyword>
<gene>
    <name evidence="2" type="ORF">AMTR_s00003p00258550</name>
</gene>
<reference evidence="3" key="1">
    <citation type="journal article" date="2013" name="Science">
        <title>The Amborella genome and the evolution of flowering plants.</title>
        <authorList>
            <consortium name="Amborella Genome Project"/>
        </authorList>
    </citation>
    <scope>NUCLEOTIDE SEQUENCE [LARGE SCALE GENOMIC DNA]</scope>
</reference>
<sequence length="64" mass="7315">MVYEWANWSVCDGELRDDIEGGAPSIHDDEVLYEVDANPENWMVAGRKRGHVSLSMEQDSYLLD</sequence>
<dbReference type="Gramene" id="ERN03403">
    <property type="protein sequence ID" value="ERN03403"/>
    <property type="gene ID" value="AMTR_s00003p00258550"/>
</dbReference>
<proteinExistence type="predicted"/>
<dbReference type="eggNOG" id="KOG1931">
    <property type="taxonomic scope" value="Eukaryota"/>
</dbReference>
<dbReference type="AlphaFoldDB" id="W1P665"/>
<feature type="domain" description="TRAPPC10/Trs130 C-terminal" evidence="1">
    <location>
        <begin position="27"/>
        <end position="56"/>
    </location>
</feature>
<dbReference type="Proteomes" id="UP000017836">
    <property type="component" value="Unassembled WGS sequence"/>
</dbReference>
<dbReference type="HOGENOM" id="CLU_2870559_0_0_1"/>
<name>W1P665_AMBTC</name>
<evidence type="ECO:0000313" key="3">
    <source>
        <dbReference type="Proteomes" id="UP000017836"/>
    </source>
</evidence>
<accession>W1P665</accession>
<dbReference type="STRING" id="13333.W1P665"/>
<protein>
    <recommendedName>
        <fullName evidence="1">TRAPPC10/Trs130 C-terminal domain-containing protein</fullName>
    </recommendedName>
</protein>